<proteinExistence type="predicted"/>
<evidence type="ECO:0000256" key="2">
    <source>
        <dbReference type="PROSITE-ProRule" id="PRU00708"/>
    </source>
</evidence>
<gene>
    <name evidence="4" type="primary">LOC103332465</name>
</gene>
<keyword evidence="3" id="KW-1185">Reference proteome</keyword>
<dbReference type="GeneID" id="103332465"/>
<protein>
    <submittedName>
        <fullName evidence="4">Pentatricopeptide repeat-containing protein At2g20540-like</fullName>
    </submittedName>
</protein>
<name>A0ABM0P2F8_PRUMU</name>
<feature type="repeat" description="PPR" evidence="2">
    <location>
        <begin position="141"/>
        <end position="171"/>
    </location>
</feature>
<dbReference type="Pfam" id="PF13041">
    <property type="entry name" value="PPR_2"/>
    <property type="match status" value="1"/>
</dbReference>
<dbReference type="PANTHER" id="PTHR47926:SF540">
    <property type="entry name" value="PENTATRICOPEPTIDE REPEAT-CONTAINING PROTEIN"/>
    <property type="match status" value="1"/>
</dbReference>
<dbReference type="InterPro" id="IPR011990">
    <property type="entry name" value="TPR-like_helical_dom_sf"/>
</dbReference>
<dbReference type="Pfam" id="PF01535">
    <property type="entry name" value="PPR"/>
    <property type="match status" value="2"/>
</dbReference>
<dbReference type="Gene3D" id="1.25.40.10">
    <property type="entry name" value="Tetratricopeptide repeat domain"/>
    <property type="match status" value="2"/>
</dbReference>
<dbReference type="InterPro" id="IPR046960">
    <property type="entry name" value="PPR_At4g14850-like_plant"/>
</dbReference>
<dbReference type="PROSITE" id="PS51375">
    <property type="entry name" value="PPR"/>
    <property type="match status" value="3"/>
</dbReference>
<feature type="repeat" description="PPR" evidence="2">
    <location>
        <begin position="172"/>
        <end position="206"/>
    </location>
</feature>
<dbReference type="CDD" id="cd06222">
    <property type="entry name" value="RNase_H_like"/>
    <property type="match status" value="1"/>
</dbReference>
<reference evidence="4" key="2">
    <citation type="submission" date="2025-08" db="UniProtKB">
        <authorList>
            <consortium name="RefSeq"/>
        </authorList>
    </citation>
    <scope>IDENTIFICATION</scope>
</reference>
<dbReference type="RefSeq" id="XP_008233431.1">
    <property type="nucleotide sequence ID" value="XM_008235209.1"/>
</dbReference>
<keyword evidence="1" id="KW-0677">Repeat</keyword>
<dbReference type="NCBIfam" id="TIGR00756">
    <property type="entry name" value="PPR"/>
    <property type="match status" value="4"/>
</dbReference>
<evidence type="ECO:0000313" key="4">
    <source>
        <dbReference type="RefSeq" id="XP_008233431.1"/>
    </source>
</evidence>
<accession>A0ABM0P2F8</accession>
<dbReference type="InterPro" id="IPR044730">
    <property type="entry name" value="RNase_H-like_dom_plant"/>
</dbReference>
<evidence type="ECO:0000256" key="1">
    <source>
        <dbReference type="ARBA" id="ARBA00022737"/>
    </source>
</evidence>
<dbReference type="InterPro" id="IPR002885">
    <property type="entry name" value="PPR_rpt"/>
</dbReference>
<dbReference type="Proteomes" id="UP000694861">
    <property type="component" value="Linkage group LG5"/>
</dbReference>
<dbReference type="PANTHER" id="PTHR47926">
    <property type="entry name" value="PENTATRICOPEPTIDE REPEAT-CONTAINING PROTEIN"/>
    <property type="match status" value="1"/>
</dbReference>
<sequence length="332" mass="37125">MALRGLEPNAFLGAKMVAMYASSDDLDSAVNIFHRVNNPSTLLYNSIIRAYTLCGYSQKTIEIYGQMHRLGLKGDNFTYPFVLKCCANLSSIWLGKCVHSLSLRIGLESDMYVGTSLIVMYVKCGEMSDARSLFDKMTVRDVSSWNALIAGYMKDGEICSAEDLFRRMPCKNIVSWTAMISGYTQNGLAEQALVLFDEMLRKDSEVKPNWVTIMSVLPACAHSAALERGRQIHNFASRDWTQDNIKKTRKPTCSLTALSWQYPNERVIKINTDECGKGEDGRIAAGGVLRDSSWQWMRGFAVNLGVGQVLEAELWDINLGLKIAYRLQCSCA</sequence>
<organism evidence="3 4">
    <name type="scientific">Prunus mume</name>
    <name type="common">Japanese apricot</name>
    <name type="synonym">Armeniaca mume</name>
    <dbReference type="NCBI Taxonomy" id="102107"/>
    <lineage>
        <taxon>Eukaryota</taxon>
        <taxon>Viridiplantae</taxon>
        <taxon>Streptophyta</taxon>
        <taxon>Embryophyta</taxon>
        <taxon>Tracheophyta</taxon>
        <taxon>Spermatophyta</taxon>
        <taxon>Magnoliopsida</taxon>
        <taxon>eudicotyledons</taxon>
        <taxon>Gunneridae</taxon>
        <taxon>Pentapetalae</taxon>
        <taxon>rosids</taxon>
        <taxon>fabids</taxon>
        <taxon>Rosales</taxon>
        <taxon>Rosaceae</taxon>
        <taxon>Amygdaloideae</taxon>
        <taxon>Amygdaleae</taxon>
        <taxon>Prunus</taxon>
    </lineage>
</organism>
<reference evidence="3" key="1">
    <citation type="journal article" date="2012" name="Nat. Commun.">
        <title>The genome of Prunus mume.</title>
        <authorList>
            <person name="Zhang Q."/>
            <person name="Chen W."/>
            <person name="Sun L."/>
            <person name="Zhao F."/>
            <person name="Huang B."/>
            <person name="Yang W."/>
            <person name="Tao Y."/>
            <person name="Wang J."/>
            <person name="Yuan Z."/>
            <person name="Fan G."/>
            <person name="Xing Z."/>
            <person name="Han C."/>
            <person name="Pan H."/>
            <person name="Zhong X."/>
            <person name="Shi W."/>
            <person name="Liang X."/>
            <person name="Du D."/>
            <person name="Sun F."/>
            <person name="Xu Z."/>
            <person name="Hao R."/>
            <person name="Lv T."/>
            <person name="Lv Y."/>
            <person name="Zheng Z."/>
            <person name="Sun M."/>
            <person name="Luo L."/>
            <person name="Cai M."/>
            <person name="Gao Y."/>
            <person name="Wang J."/>
            <person name="Yin Y."/>
            <person name="Xu X."/>
            <person name="Cheng T."/>
            <person name="Wang J."/>
        </authorList>
    </citation>
    <scope>NUCLEOTIDE SEQUENCE [LARGE SCALE GENOMIC DNA]</scope>
</reference>
<feature type="repeat" description="PPR" evidence="2">
    <location>
        <begin position="40"/>
        <end position="74"/>
    </location>
</feature>
<evidence type="ECO:0000313" key="3">
    <source>
        <dbReference type="Proteomes" id="UP000694861"/>
    </source>
</evidence>